<organism evidence="1 2">
    <name type="scientific">Pseudomonas syringae pv. japonica str. M301072</name>
    <dbReference type="NCBI Taxonomy" id="629262"/>
    <lineage>
        <taxon>Bacteria</taxon>
        <taxon>Pseudomonadati</taxon>
        <taxon>Pseudomonadota</taxon>
        <taxon>Gammaproteobacteria</taxon>
        <taxon>Pseudomonadales</taxon>
        <taxon>Pseudomonadaceae</taxon>
        <taxon>Pseudomonas</taxon>
        <taxon>Pseudomonas syringae</taxon>
    </lineage>
</organism>
<feature type="non-terminal residue" evidence="1">
    <location>
        <position position="1"/>
    </location>
</feature>
<protein>
    <submittedName>
        <fullName evidence="1">Type III helper protein HrpZ1</fullName>
    </submittedName>
</protein>
<comment type="caution">
    <text evidence="1">The sequence shown here is derived from an EMBL/GenBank/DDBJ whole genome shotgun (WGS) entry which is preliminary data.</text>
</comment>
<dbReference type="Proteomes" id="UP000004471">
    <property type="component" value="Unassembled WGS sequence"/>
</dbReference>
<accession>F3FYS6</accession>
<name>F3FYS6_PSESX</name>
<dbReference type="EMBL" id="AEAH01003544">
    <property type="protein sequence ID" value="EGH35368.1"/>
    <property type="molecule type" value="Genomic_DNA"/>
</dbReference>
<dbReference type="HOGENOM" id="CLU_3161935_0_0_6"/>
<feature type="non-terminal residue" evidence="1">
    <location>
        <position position="49"/>
    </location>
</feature>
<dbReference type="AlphaFoldDB" id="F3FYS6"/>
<evidence type="ECO:0000313" key="1">
    <source>
        <dbReference type="EMBL" id="EGH35368.1"/>
    </source>
</evidence>
<sequence>TAQPLPVELLTVEVIDANTGPGDSGTTSGEAGQLIGELIDRGLQSVLAG</sequence>
<reference evidence="1 2" key="1">
    <citation type="journal article" date="2011" name="PLoS Pathog.">
        <title>Dynamic evolution of pathogenicity revealed by sequencing and comparative genomics of 19 Pseudomonas syringae isolates.</title>
        <authorList>
            <person name="Baltrus D.A."/>
            <person name="Nishimura M.T."/>
            <person name="Romanchuk A."/>
            <person name="Chang J.H."/>
            <person name="Mukhtar M.S."/>
            <person name="Cherkis K."/>
            <person name="Roach J."/>
            <person name="Grant S.R."/>
            <person name="Jones C.D."/>
            <person name="Dangl J.L."/>
        </authorList>
    </citation>
    <scope>NUCLEOTIDE SEQUENCE [LARGE SCALE GENOMIC DNA]</scope>
    <source>
        <strain evidence="2">M301072PT</strain>
    </source>
</reference>
<proteinExistence type="predicted"/>
<evidence type="ECO:0000313" key="2">
    <source>
        <dbReference type="Proteomes" id="UP000004471"/>
    </source>
</evidence>
<gene>
    <name evidence="1" type="ORF">PSYJA_42720</name>
</gene>